<dbReference type="InterPro" id="IPR036683">
    <property type="entry name" value="CO_DH_flav_C_dom_sf"/>
</dbReference>
<dbReference type="PANTHER" id="PTHR42659:SF2">
    <property type="entry name" value="XANTHINE DEHYDROGENASE SUBUNIT C-RELATED"/>
    <property type="match status" value="1"/>
</dbReference>
<gene>
    <name evidence="5" type="ORF">FJZ47_14775</name>
</gene>
<dbReference type="SUPFAM" id="SSF56176">
    <property type="entry name" value="FAD-binding/transporter-associated domain-like"/>
    <property type="match status" value="1"/>
</dbReference>
<dbReference type="PROSITE" id="PS51387">
    <property type="entry name" value="FAD_PCMH"/>
    <property type="match status" value="1"/>
</dbReference>
<keyword evidence="2" id="KW-0274">FAD</keyword>
<feature type="domain" description="FAD-binding PCMH-type" evidence="4">
    <location>
        <begin position="31"/>
        <end position="207"/>
    </location>
</feature>
<dbReference type="GO" id="GO:0071949">
    <property type="term" value="F:FAD binding"/>
    <property type="evidence" value="ECO:0007669"/>
    <property type="project" value="InterPro"/>
</dbReference>
<dbReference type="GO" id="GO:0016491">
    <property type="term" value="F:oxidoreductase activity"/>
    <property type="evidence" value="ECO:0007669"/>
    <property type="project" value="UniProtKB-KW"/>
</dbReference>
<dbReference type="PANTHER" id="PTHR42659">
    <property type="entry name" value="XANTHINE DEHYDROGENASE SUBUNIT C-RELATED"/>
    <property type="match status" value="1"/>
</dbReference>
<dbReference type="Gene3D" id="3.30.465.10">
    <property type="match status" value="1"/>
</dbReference>
<dbReference type="Proteomes" id="UP000712673">
    <property type="component" value="Unassembled WGS sequence"/>
</dbReference>
<dbReference type="InterPro" id="IPR016167">
    <property type="entry name" value="FAD-bd_PCMH_sub1"/>
</dbReference>
<dbReference type="EMBL" id="VGLS01000466">
    <property type="protein sequence ID" value="MBM3225049.1"/>
    <property type="molecule type" value="Genomic_DNA"/>
</dbReference>
<evidence type="ECO:0000256" key="1">
    <source>
        <dbReference type="ARBA" id="ARBA00022630"/>
    </source>
</evidence>
<dbReference type="Pfam" id="PF00941">
    <property type="entry name" value="FAD_binding_5"/>
    <property type="match status" value="1"/>
</dbReference>
<dbReference type="InterPro" id="IPR016166">
    <property type="entry name" value="FAD-bd_PCMH"/>
</dbReference>
<comment type="caution">
    <text evidence="5">The sequence shown here is derived from an EMBL/GenBank/DDBJ whole genome shotgun (WGS) entry which is preliminary data.</text>
</comment>
<evidence type="ECO:0000313" key="5">
    <source>
        <dbReference type="EMBL" id="MBM3225049.1"/>
    </source>
</evidence>
<evidence type="ECO:0000313" key="6">
    <source>
        <dbReference type="Proteomes" id="UP000712673"/>
    </source>
</evidence>
<dbReference type="InterPro" id="IPR016169">
    <property type="entry name" value="FAD-bd_PCMH_sub2"/>
</dbReference>
<dbReference type="Gene3D" id="3.30.390.50">
    <property type="entry name" value="CO dehydrogenase flavoprotein, C-terminal domain"/>
    <property type="match status" value="1"/>
</dbReference>
<reference evidence="5" key="1">
    <citation type="submission" date="2019-03" db="EMBL/GenBank/DDBJ databases">
        <title>Lake Tanganyika Metagenome-Assembled Genomes (MAGs).</title>
        <authorList>
            <person name="Tran P."/>
        </authorList>
    </citation>
    <scope>NUCLEOTIDE SEQUENCE</scope>
    <source>
        <strain evidence="5">K_DeepCast_65m_m2_066</strain>
    </source>
</reference>
<proteinExistence type="predicted"/>
<sequence>MDDGEPVPVHGLLQDHYVDPGGCGVLAGGGSGMNPFAYHTPETQADVLALLRQYGDAAKLMAGGTALTIMMKQRLVLPETLISLHRVQGLAGVQERDGALYLGALTTHRAAETSAVVQARLPVLAQTYREVATIRVRNAATVGGGLAHADPNQDPPVTLLALDAHVQLASSNGQREVPLHAFFTDYYETVLRPEELLTAVRIPLPGPHTGSAHVKFLPRTADDYATVGVAATVQLDPATGVCQHCRIALGSLGATPLRATQAEAVVQGQRLSPELLREAGAVAQQHTDPLSDTRGSAEYKRAMAGVFVRRALEQAWQQALAG</sequence>
<protein>
    <submittedName>
        <fullName evidence="5">Xanthine dehydrogenase family protein subunit M</fullName>
    </submittedName>
</protein>
<dbReference type="Pfam" id="PF03450">
    <property type="entry name" value="CO_deh_flav_C"/>
    <property type="match status" value="1"/>
</dbReference>
<keyword evidence="3" id="KW-0560">Oxidoreductase</keyword>
<name>A0A937W199_UNCTE</name>
<dbReference type="InterPro" id="IPR036318">
    <property type="entry name" value="FAD-bd_PCMH-like_sf"/>
</dbReference>
<dbReference type="SMART" id="SM01092">
    <property type="entry name" value="CO_deh_flav_C"/>
    <property type="match status" value="1"/>
</dbReference>
<dbReference type="SUPFAM" id="SSF55447">
    <property type="entry name" value="CO dehydrogenase flavoprotein C-terminal domain-like"/>
    <property type="match status" value="1"/>
</dbReference>
<dbReference type="Gene3D" id="3.30.43.10">
    <property type="entry name" value="Uridine Diphospho-n-acetylenolpyruvylglucosamine Reductase, domain 2"/>
    <property type="match status" value="1"/>
</dbReference>
<accession>A0A937W199</accession>
<dbReference type="InterPro" id="IPR002346">
    <property type="entry name" value="Mopterin_DH_FAD-bd"/>
</dbReference>
<evidence type="ECO:0000259" key="4">
    <source>
        <dbReference type="PROSITE" id="PS51387"/>
    </source>
</evidence>
<evidence type="ECO:0000256" key="3">
    <source>
        <dbReference type="ARBA" id="ARBA00023002"/>
    </source>
</evidence>
<dbReference type="InterPro" id="IPR051312">
    <property type="entry name" value="Diverse_Substr_Oxidored"/>
</dbReference>
<dbReference type="InterPro" id="IPR005107">
    <property type="entry name" value="CO_DH_flav_C"/>
</dbReference>
<keyword evidence="1" id="KW-0285">Flavoprotein</keyword>
<organism evidence="5 6">
    <name type="scientific">Tectimicrobiota bacterium</name>
    <dbReference type="NCBI Taxonomy" id="2528274"/>
    <lineage>
        <taxon>Bacteria</taxon>
        <taxon>Pseudomonadati</taxon>
        <taxon>Nitrospinota/Tectimicrobiota group</taxon>
        <taxon>Candidatus Tectimicrobiota</taxon>
    </lineage>
</organism>
<dbReference type="AlphaFoldDB" id="A0A937W199"/>
<evidence type="ECO:0000256" key="2">
    <source>
        <dbReference type="ARBA" id="ARBA00022827"/>
    </source>
</evidence>